<accession>A0A9N9F8K5</accession>
<keyword evidence="3" id="KW-1185">Reference proteome</keyword>
<gene>
    <name evidence="2" type="ORF">AGERDE_LOCUS5032</name>
</gene>
<feature type="region of interest" description="Disordered" evidence="1">
    <location>
        <begin position="1"/>
        <end position="59"/>
    </location>
</feature>
<evidence type="ECO:0000313" key="2">
    <source>
        <dbReference type="EMBL" id="CAG8516940.1"/>
    </source>
</evidence>
<organism evidence="2 3">
    <name type="scientific">Ambispora gerdemannii</name>
    <dbReference type="NCBI Taxonomy" id="144530"/>
    <lineage>
        <taxon>Eukaryota</taxon>
        <taxon>Fungi</taxon>
        <taxon>Fungi incertae sedis</taxon>
        <taxon>Mucoromycota</taxon>
        <taxon>Glomeromycotina</taxon>
        <taxon>Glomeromycetes</taxon>
        <taxon>Archaeosporales</taxon>
        <taxon>Ambisporaceae</taxon>
        <taxon>Ambispora</taxon>
    </lineage>
</organism>
<protein>
    <submittedName>
        <fullName evidence="2">8131_t:CDS:1</fullName>
    </submittedName>
</protein>
<sequence>MSGHADGRRLSRVEPSENARTLATRTPDPDKLARRRSISAAGRRLGRVEPSENPGRCNP</sequence>
<name>A0A9N9F8K5_9GLOM</name>
<reference evidence="2" key="1">
    <citation type="submission" date="2021-06" db="EMBL/GenBank/DDBJ databases">
        <authorList>
            <person name="Kallberg Y."/>
            <person name="Tangrot J."/>
            <person name="Rosling A."/>
        </authorList>
    </citation>
    <scope>NUCLEOTIDE SEQUENCE</scope>
    <source>
        <strain evidence="2">MT106</strain>
    </source>
</reference>
<dbReference type="EMBL" id="CAJVPL010000638">
    <property type="protein sequence ID" value="CAG8516940.1"/>
    <property type="molecule type" value="Genomic_DNA"/>
</dbReference>
<evidence type="ECO:0000256" key="1">
    <source>
        <dbReference type="SAM" id="MobiDB-lite"/>
    </source>
</evidence>
<proteinExistence type="predicted"/>
<comment type="caution">
    <text evidence="2">The sequence shown here is derived from an EMBL/GenBank/DDBJ whole genome shotgun (WGS) entry which is preliminary data.</text>
</comment>
<feature type="compositionally biased region" description="Basic and acidic residues" evidence="1">
    <location>
        <begin position="1"/>
        <end position="17"/>
    </location>
</feature>
<dbReference type="Proteomes" id="UP000789831">
    <property type="component" value="Unassembled WGS sequence"/>
</dbReference>
<dbReference type="AlphaFoldDB" id="A0A9N9F8K5"/>
<evidence type="ECO:0000313" key="3">
    <source>
        <dbReference type="Proteomes" id="UP000789831"/>
    </source>
</evidence>